<protein>
    <submittedName>
        <fullName evidence="7">Site-specific tyrosine recombinase XerC</fullName>
    </submittedName>
</protein>
<dbReference type="InterPro" id="IPR002104">
    <property type="entry name" value="Integrase_catalytic"/>
</dbReference>
<dbReference type="PANTHER" id="PTHR30349:SF41">
    <property type="entry name" value="INTEGRASE_RECOMBINASE PROTEIN MJ0367-RELATED"/>
    <property type="match status" value="1"/>
</dbReference>
<dbReference type="GO" id="GO:0003677">
    <property type="term" value="F:DNA binding"/>
    <property type="evidence" value="ECO:0007669"/>
    <property type="project" value="UniProtKB-UniRule"/>
</dbReference>
<reference evidence="7 8" key="1">
    <citation type="journal article" date="2013" name="Genome Announc.">
        <title>Draft Genome Sequence of Bacillus thuringiensis var. thuringiensis Strain T01-328, a Brazilian Isolate That Produces a Soluble Pesticide Protein, Cry1Ia.</title>
        <authorList>
            <person name="Varani A.M."/>
            <person name="Lemos M.V."/>
            <person name="Fernandes C.C."/>
            <person name="Lemos E.G."/>
            <person name="Alves E.C."/>
            <person name="Desiderio J.A."/>
        </authorList>
    </citation>
    <scope>NUCLEOTIDE SEQUENCE [LARGE SCALE GENOMIC DNA]</scope>
    <source>
        <strain evidence="7 8">T01-328</strain>
    </source>
</reference>
<keyword evidence="2 4" id="KW-0238">DNA-binding</keyword>
<organism evidence="7 8">
    <name type="scientific">Bacillus thuringiensis T01-328</name>
    <dbReference type="NCBI Taxonomy" id="1324966"/>
    <lineage>
        <taxon>Bacteria</taxon>
        <taxon>Bacillati</taxon>
        <taxon>Bacillota</taxon>
        <taxon>Bacilli</taxon>
        <taxon>Bacillales</taxon>
        <taxon>Bacillaceae</taxon>
        <taxon>Bacillus</taxon>
        <taxon>Bacillus cereus group</taxon>
    </lineage>
</organism>
<dbReference type="PROSITE" id="PS51900">
    <property type="entry name" value="CB"/>
    <property type="match status" value="1"/>
</dbReference>
<dbReference type="GO" id="GO:0015074">
    <property type="term" value="P:DNA integration"/>
    <property type="evidence" value="ECO:0007669"/>
    <property type="project" value="InterPro"/>
</dbReference>
<dbReference type="SUPFAM" id="SSF56349">
    <property type="entry name" value="DNA breaking-rejoining enzymes"/>
    <property type="match status" value="1"/>
</dbReference>
<dbReference type="InterPro" id="IPR050090">
    <property type="entry name" value="Tyrosine_recombinase_XerCD"/>
</dbReference>
<evidence type="ECO:0000256" key="2">
    <source>
        <dbReference type="ARBA" id="ARBA00023125"/>
    </source>
</evidence>
<feature type="domain" description="Core-binding (CB)" evidence="6">
    <location>
        <begin position="198"/>
        <end position="286"/>
    </location>
</feature>
<sequence>MNIVSNTSYKPKVTLEKKDELLQLLQGYRINDVWDLRDNFFEVYDSKESWRSNKKRIDFTSFSFYIRQELKYFFAIEILNRSVTIGTLLSYSFTFKHLAAFLNKHYPNIHSFIEIPYERGLMKYKSYLINRNVNITNSKGQISSKAIAFFNRAYQFLFDFYDIREEFEKDIWDVRNIPNVRYSKSKAEYRISFHDIHPSYREAVKKYAKFTTVSRSFSSLQTILRGIKHFIVFLQKYYPNWNGITDLQRSHIEQYLLYVNHNLGHLSEGTKADYLYGVKVFIDYLQRTEHPKAPTTPVFTLFFKEDFPKQRRWNENEIKYIPDSVMSQLELLLSHNPDELNPPMKDSDKKYIPVIILLMATGWRISDILNIRYYNCLITDTNRNYYLQGDIPKTDVKQHRIPIDKDVALIIQAVIEQTKDMSTIENNPDRYLFVHTKGKRKGNPFCSGNISRALNRLAKRYNIVDQDESIYHFRNHAFRHTKGVELINLGMNLTHIMKWFAHSTPEMTLVYAKIADDTLRREWEKAQKKKGPLLRVNLDNGQVNEMAMDEDLIHWEYIRSNIEAIRVPLGFCLASKKEGCPYVVTPCLTCPNFCTTPDNLCDFEREIRRVEEHIQMTQNYPIYNEKTKEQLDNLIKIRNQLVEGKSHRGESAKKILFDAQIIKEKGVSS</sequence>
<evidence type="ECO:0000313" key="8">
    <source>
        <dbReference type="Proteomes" id="UP000013487"/>
    </source>
</evidence>
<dbReference type="RefSeq" id="WP_001028548.1">
    <property type="nucleotide sequence ID" value="NZ_ARXZ02000042.1"/>
</dbReference>
<dbReference type="GO" id="GO:0006310">
    <property type="term" value="P:DNA recombination"/>
    <property type="evidence" value="ECO:0007669"/>
    <property type="project" value="UniProtKB-KW"/>
</dbReference>
<evidence type="ECO:0000313" key="7">
    <source>
        <dbReference type="EMBL" id="ERH97119.1"/>
    </source>
</evidence>
<dbReference type="InterPro" id="IPR011010">
    <property type="entry name" value="DNA_brk_join_enz"/>
</dbReference>
<dbReference type="Gene3D" id="1.10.443.10">
    <property type="entry name" value="Intergrase catalytic core"/>
    <property type="match status" value="1"/>
</dbReference>
<dbReference type="InterPro" id="IPR013762">
    <property type="entry name" value="Integrase-like_cat_sf"/>
</dbReference>
<evidence type="ECO:0000256" key="3">
    <source>
        <dbReference type="ARBA" id="ARBA00023172"/>
    </source>
</evidence>
<comment type="similarity">
    <text evidence="1">Belongs to the 'phage' integrase family.</text>
</comment>
<dbReference type="InterPro" id="IPR010998">
    <property type="entry name" value="Integrase_recombinase_N"/>
</dbReference>
<dbReference type="PANTHER" id="PTHR30349">
    <property type="entry name" value="PHAGE INTEGRASE-RELATED"/>
    <property type="match status" value="1"/>
</dbReference>
<evidence type="ECO:0000259" key="6">
    <source>
        <dbReference type="PROSITE" id="PS51900"/>
    </source>
</evidence>
<keyword evidence="3" id="KW-0233">DNA recombination</keyword>
<gene>
    <name evidence="7" type="ORF">BTCBT_006731</name>
</gene>
<dbReference type="Gene3D" id="1.10.150.130">
    <property type="match status" value="1"/>
</dbReference>
<dbReference type="EMBL" id="ARXZ02000042">
    <property type="protein sequence ID" value="ERH97119.1"/>
    <property type="molecule type" value="Genomic_DNA"/>
</dbReference>
<accession>A0AAN4HCA7</accession>
<evidence type="ECO:0000256" key="4">
    <source>
        <dbReference type="PROSITE-ProRule" id="PRU01248"/>
    </source>
</evidence>
<name>A0AAN4HCA7_BACTU</name>
<evidence type="ECO:0000259" key="5">
    <source>
        <dbReference type="PROSITE" id="PS51898"/>
    </source>
</evidence>
<evidence type="ECO:0000256" key="1">
    <source>
        <dbReference type="ARBA" id="ARBA00008857"/>
    </source>
</evidence>
<dbReference type="GeneID" id="67469793"/>
<dbReference type="PROSITE" id="PS51898">
    <property type="entry name" value="TYR_RECOMBINASE"/>
    <property type="match status" value="1"/>
</dbReference>
<feature type="domain" description="Tyr recombinase" evidence="5">
    <location>
        <begin position="316"/>
        <end position="524"/>
    </location>
</feature>
<dbReference type="Pfam" id="PF00589">
    <property type="entry name" value="Phage_integrase"/>
    <property type="match status" value="1"/>
</dbReference>
<proteinExistence type="inferred from homology"/>
<dbReference type="SMR" id="A0AAN4HCA7"/>
<dbReference type="AlphaFoldDB" id="A0AAN4HCA7"/>
<comment type="caution">
    <text evidence="7">The sequence shown here is derived from an EMBL/GenBank/DDBJ whole genome shotgun (WGS) entry which is preliminary data.</text>
</comment>
<dbReference type="Proteomes" id="UP000013487">
    <property type="component" value="Unassembled WGS sequence"/>
</dbReference>
<dbReference type="InterPro" id="IPR044068">
    <property type="entry name" value="CB"/>
</dbReference>